<dbReference type="Pfam" id="PF21688">
    <property type="entry name" value="FAD-depend_C"/>
    <property type="match status" value="1"/>
</dbReference>
<feature type="domain" description="FAD-dependent protein C-terminal" evidence="1">
    <location>
        <begin position="284"/>
        <end position="480"/>
    </location>
</feature>
<sequence length="531" mass="57123">MLRIKDFSVPFDDETPLAQLAAQRLGVRAEEIVSVAIVRKAVDARRYHGAPLLFVYVLDVAVRQERAVLARLRRDRKVERRQPQLRPPILERPLGKGERRPVVVGFGPAGMFAALTLARAGQAPLVLERGQDVDTRHRDILSFWHGGAFSPTSNVQFGEGGAGTFSDGKLTTRISDPHMRDVLEAFVAAGAPQEILYLHKPHIGTDLLRTVVKNLREEIRRLGGEVRFGAQVTDVELAGGRLAALIVAGEERVAADAAFFGIGHSARDTYEMLYARGLAMEAKAFAVGVRIEHPQDFIDRAQYGADAGQPRLPVADYVLTYQDRETGRGAYSFCMCPGGQVVAAASEAGRLVTNGMSNYRRDSGVANAALLVQVTPEDFGPGVLAGVAFQRDYEARAFAAGGGDYFAPVQSVGDFLAGRAGSSDFLVPPSYAPGVRTARLADCLPPAVCATLAHALPQFDRRIPGFAAPDVPMTGIETRSSAPVRIRRDRQTFLAERTPGIYPIGEGAGYAGGIMSAAVDGMKAALAYLEV</sequence>
<evidence type="ECO:0000313" key="2">
    <source>
        <dbReference type="EMBL" id="NMD97926.1"/>
    </source>
</evidence>
<evidence type="ECO:0000313" key="3">
    <source>
        <dbReference type="Proteomes" id="UP000543804"/>
    </source>
</evidence>
<dbReference type="EMBL" id="JABAFA010000001">
    <property type="protein sequence ID" value="NMD97926.1"/>
    <property type="molecule type" value="Genomic_DNA"/>
</dbReference>
<dbReference type="InterPro" id="IPR049516">
    <property type="entry name" value="FAD-depend_C"/>
</dbReference>
<accession>A0A848B353</accession>
<dbReference type="RefSeq" id="WP_170076849.1">
    <property type="nucleotide sequence ID" value="NZ_JABAFA010000001.1"/>
</dbReference>
<reference evidence="2 3" key="1">
    <citation type="submission" date="2020-04" db="EMBL/GenBank/DDBJ databases">
        <authorList>
            <person name="Hitch T.C.A."/>
            <person name="Wylensek D."/>
            <person name="Clavel T."/>
        </authorList>
    </citation>
    <scope>NUCLEOTIDE SEQUENCE [LARGE SCALE GENOMIC DNA]</scope>
    <source>
        <strain evidence="2 3">PG-130-P53-12</strain>
    </source>
</reference>
<dbReference type="AlphaFoldDB" id="A0A848B353"/>
<name>A0A848B353_9FIRM</name>
<dbReference type="SUPFAM" id="SSF51905">
    <property type="entry name" value="FAD/NAD(P)-binding domain"/>
    <property type="match status" value="1"/>
</dbReference>
<dbReference type="InterPro" id="IPR028348">
    <property type="entry name" value="FAD-binding_protein"/>
</dbReference>
<protein>
    <recommendedName>
        <fullName evidence="1">FAD-dependent protein C-terminal domain-containing protein</fullName>
    </recommendedName>
</protein>
<dbReference type="PANTHER" id="PTHR42842:SF3">
    <property type="entry name" value="FAD_NAD(P)-BINDING OXIDOREDUCTASE FAMILY PROTEIN"/>
    <property type="match status" value="1"/>
</dbReference>
<dbReference type="InterPro" id="IPR036188">
    <property type="entry name" value="FAD/NAD-bd_sf"/>
</dbReference>
<proteinExistence type="predicted"/>
<dbReference type="PANTHER" id="PTHR42842">
    <property type="entry name" value="FAD/NAD(P)-BINDING OXIDOREDUCTASE"/>
    <property type="match status" value="1"/>
</dbReference>
<dbReference type="PIRSF" id="PIRSF038984">
    <property type="entry name" value="FAD_binding_protein"/>
    <property type="match status" value="1"/>
</dbReference>
<dbReference type="Gene3D" id="3.30.70.2700">
    <property type="match status" value="1"/>
</dbReference>
<comment type="caution">
    <text evidence="2">The sequence shown here is derived from an EMBL/GenBank/DDBJ whole genome shotgun (WGS) entry which is preliminary data.</text>
</comment>
<organism evidence="2 3">
    <name type="scientific">Selenomonas bovis</name>
    <dbReference type="NCBI Taxonomy" id="416586"/>
    <lineage>
        <taxon>Bacteria</taxon>
        <taxon>Bacillati</taxon>
        <taxon>Bacillota</taxon>
        <taxon>Negativicutes</taxon>
        <taxon>Selenomonadales</taxon>
        <taxon>Selenomonadaceae</taxon>
        <taxon>Selenomonas</taxon>
    </lineage>
</organism>
<dbReference type="Gene3D" id="3.50.50.60">
    <property type="entry name" value="FAD/NAD(P)-binding domain"/>
    <property type="match status" value="2"/>
</dbReference>
<dbReference type="Proteomes" id="UP000543804">
    <property type="component" value="Unassembled WGS sequence"/>
</dbReference>
<keyword evidence="3" id="KW-1185">Reference proteome</keyword>
<gene>
    <name evidence="2" type="ORF">HF878_00300</name>
</gene>
<evidence type="ECO:0000259" key="1">
    <source>
        <dbReference type="Pfam" id="PF21688"/>
    </source>
</evidence>